<dbReference type="AlphaFoldDB" id="W2PAQ6"/>
<dbReference type="VEuPathDB" id="FungiDB:PPTG_24842"/>
<reference evidence="3" key="1">
    <citation type="submission" date="2011-12" db="EMBL/GenBank/DDBJ databases">
        <authorList>
            <consortium name="The Broad Institute Genome Sequencing Platform"/>
            <person name="Russ C."/>
            <person name="Tyler B."/>
            <person name="Panabieres F."/>
            <person name="Shan W."/>
            <person name="Tripathy S."/>
            <person name="Grunwald N."/>
            <person name="Machado M."/>
            <person name="Young S.K."/>
            <person name="Zeng Q."/>
            <person name="Gargeya S."/>
            <person name="Fitzgerald M."/>
            <person name="Haas B."/>
            <person name="Abouelleil A."/>
            <person name="Alvarado L."/>
            <person name="Arachchi H.M."/>
            <person name="Berlin A."/>
            <person name="Chapman S.B."/>
            <person name="Gearin G."/>
            <person name="Goldberg J."/>
            <person name="Griggs A."/>
            <person name="Gujja S."/>
            <person name="Hansen M."/>
            <person name="Heiman D."/>
            <person name="Howarth C."/>
            <person name="Larimer J."/>
            <person name="Lui A."/>
            <person name="MacDonald P.J.P."/>
            <person name="McCowen C."/>
            <person name="Montmayeur A."/>
            <person name="Murphy C."/>
            <person name="Neiman D."/>
            <person name="Pearson M."/>
            <person name="Priest M."/>
            <person name="Roberts A."/>
            <person name="Saif S."/>
            <person name="Shea T."/>
            <person name="Sisk P."/>
            <person name="Stolte C."/>
            <person name="Sykes S."/>
            <person name="Wortman J."/>
            <person name="Nusbaum C."/>
            <person name="Birren B."/>
        </authorList>
    </citation>
    <scope>NUCLEOTIDE SEQUENCE [LARGE SCALE GENOMIC DNA]</scope>
    <source>
        <strain evidence="3">INRA-310</strain>
    </source>
</reference>
<reference evidence="2 3" key="2">
    <citation type="submission" date="2013-11" db="EMBL/GenBank/DDBJ databases">
        <title>The Genome Sequence of Phytophthora parasitica INRA-310.</title>
        <authorList>
            <consortium name="The Broad Institute Genomics Platform"/>
            <person name="Russ C."/>
            <person name="Tyler B."/>
            <person name="Panabieres F."/>
            <person name="Shan W."/>
            <person name="Tripathy S."/>
            <person name="Grunwald N."/>
            <person name="Machado M."/>
            <person name="Johnson C.S."/>
            <person name="Arredondo F."/>
            <person name="Hong C."/>
            <person name="Coffey M."/>
            <person name="Young S.K."/>
            <person name="Zeng Q."/>
            <person name="Gargeya S."/>
            <person name="Fitzgerald M."/>
            <person name="Abouelleil A."/>
            <person name="Alvarado L."/>
            <person name="Chapman S.B."/>
            <person name="Gainer-Dewar J."/>
            <person name="Goldberg J."/>
            <person name="Griggs A."/>
            <person name="Gujja S."/>
            <person name="Hansen M."/>
            <person name="Howarth C."/>
            <person name="Imamovic A."/>
            <person name="Ireland A."/>
            <person name="Larimer J."/>
            <person name="McCowan C."/>
            <person name="Murphy C."/>
            <person name="Pearson M."/>
            <person name="Poon T.W."/>
            <person name="Priest M."/>
            <person name="Roberts A."/>
            <person name="Saif S."/>
            <person name="Shea T."/>
            <person name="Sykes S."/>
            <person name="Wortman J."/>
            <person name="Nusbaum C."/>
            <person name="Birren B."/>
        </authorList>
    </citation>
    <scope>NUCLEOTIDE SEQUENCE [LARGE SCALE GENOMIC DNA]</scope>
    <source>
        <strain evidence="2 3">INRA-310</strain>
    </source>
</reference>
<sequence>MKTCASSAVSNGHGPAHDNDTLSAIAGTAMEEIASGRFLFWASRKLAEKQMWG</sequence>
<dbReference type="RefSeq" id="XP_008916951.1">
    <property type="nucleotide sequence ID" value="XM_008918703.1"/>
</dbReference>
<feature type="region of interest" description="Disordered" evidence="1">
    <location>
        <begin position="1"/>
        <end position="21"/>
    </location>
</feature>
<gene>
    <name evidence="2" type="ORF">PPTG_24842</name>
</gene>
<evidence type="ECO:0000313" key="2">
    <source>
        <dbReference type="EMBL" id="ETM97750.1"/>
    </source>
</evidence>
<proteinExistence type="predicted"/>
<dbReference type="Proteomes" id="UP000018817">
    <property type="component" value="Unassembled WGS sequence"/>
</dbReference>
<organism evidence="2 3">
    <name type="scientific">Phytophthora nicotianae (strain INRA-310)</name>
    <name type="common">Phytophthora parasitica</name>
    <dbReference type="NCBI Taxonomy" id="761204"/>
    <lineage>
        <taxon>Eukaryota</taxon>
        <taxon>Sar</taxon>
        <taxon>Stramenopiles</taxon>
        <taxon>Oomycota</taxon>
        <taxon>Peronosporomycetes</taxon>
        <taxon>Peronosporales</taxon>
        <taxon>Peronosporaceae</taxon>
        <taxon>Phytophthora</taxon>
    </lineage>
</organism>
<protein>
    <submittedName>
        <fullName evidence="2">Uncharacterized protein</fullName>
    </submittedName>
</protein>
<feature type="compositionally biased region" description="Polar residues" evidence="1">
    <location>
        <begin position="1"/>
        <end position="10"/>
    </location>
</feature>
<accession>W2PAQ6</accession>
<dbReference type="GeneID" id="20193441"/>
<evidence type="ECO:0000313" key="3">
    <source>
        <dbReference type="Proteomes" id="UP000018817"/>
    </source>
</evidence>
<dbReference type="EMBL" id="KI669831">
    <property type="protein sequence ID" value="ETM97750.1"/>
    <property type="molecule type" value="Genomic_DNA"/>
</dbReference>
<evidence type="ECO:0000256" key="1">
    <source>
        <dbReference type="SAM" id="MobiDB-lite"/>
    </source>
</evidence>
<name>W2PAQ6_PHYN3</name>